<dbReference type="AlphaFoldDB" id="A0A1H3YSV8"/>
<proteinExistence type="predicted"/>
<feature type="transmembrane region" description="Helical" evidence="1">
    <location>
        <begin position="7"/>
        <end position="28"/>
    </location>
</feature>
<reference evidence="2 3" key="1">
    <citation type="submission" date="2016-10" db="EMBL/GenBank/DDBJ databases">
        <authorList>
            <person name="de Groot N.N."/>
        </authorList>
    </citation>
    <scope>NUCLEOTIDE SEQUENCE [LARGE SCALE GENOMIC DNA]</scope>
    <source>
        <strain evidence="2 3">CCM7597</strain>
    </source>
</reference>
<keyword evidence="1" id="KW-0812">Transmembrane</keyword>
<keyword evidence="3" id="KW-1185">Reference proteome</keyword>
<evidence type="ECO:0000256" key="1">
    <source>
        <dbReference type="SAM" id="Phobius"/>
    </source>
</evidence>
<keyword evidence="1" id="KW-1133">Transmembrane helix</keyword>
<gene>
    <name evidence="2" type="ORF">SAMN05421743_1033</name>
</gene>
<evidence type="ECO:0000313" key="3">
    <source>
        <dbReference type="Proteomes" id="UP000198584"/>
    </source>
</evidence>
<name>A0A1H3YSV8_9BACI</name>
<evidence type="ECO:0000313" key="2">
    <source>
        <dbReference type="EMBL" id="SEA14114.1"/>
    </source>
</evidence>
<accession>A0A1H3YSV8</accession>
<dbReference type="EMBL" id="FNQR01000003">
    <property type="protein sequence ID" value="SEA14114.1"/>
    <property type="molecule type" value="Genomic_DNA"/>
</dbReference>
<organism evidence="2 3">
    <name type="scientific">Thalassobacillus cyri</name>
    <dbReference type="NCBI Taxonomy" id="571932"/>
    <lineage>
        <taxon>Bacteria</taxon>
        <taxon>Bacillati</taxon>
        <taxon>Bacillota</taxon>
        <taxon>Bacilli</taxon>
        <taxon>Bacillales</taxon>
        <taxon>Bacillaceae</taxon>
        <taxon>Thalassobacillus</taxon>
    </lineage>
</organism>
<sequence length="56" mass="6361">MKRILNYLAAAVTVLLVVIGLILTYLIIADLQYNEEDEDFNENGHETSQLVIKVKI</sequence>
<dbReference type="Proteomes" id="UP000198584">
    <property type="component" value="Unassembled WGS sequence"/>
</dbReference>
<protein>
    <submittedName>
        <fullName evidence="2">Uncharacterized protein</fullName>
    </submittedName>
</protein>
<keyword evidence="1" id="KW-0472">Membrane</keyword>
<dbReference type="RefSeq" id="WP_176791317.1">
    <property type="nucleotide sequence ID" value="NZ_FNQR01000003.1"/>
</dbReference>